<dbReference type="Pfam" id="PF01464">
    <property type="entry name" value="SLT"/>
    <property type="match status" value="1"/>
</dbReference>
<protein>
    <recommendedName>
        <fullName evidence="2">Transglycosylase SLT domain-containing protein</fullName>
    </recommendedName>
</protein>
<dbReference type="InterPro" id="IPR023346">
    <property type="entry name" value="Lysozyme-like_dom_sf"/>
</dbReference>
<evidence type="ECO:0000256" key="1">
    <source>
        <dbReference type="SAM" id="MobiDB-lite"/>
    </source>
</evidence>
<dbReference type="EMBL" id="JACHVX010000001">
    <property type="protein sequence ID" value="MBB2921290.1"/>
    <property type="molecule type" value="Genomic_DNA"/>
</dbReference>
<proteinExistence type="predicted"/>
<evidence type="ECO:0000259" key="2">
    <source>
        <dbReference type="Pfam" id="PF01464"/>
    </source>
</evidence>
<dbReference type="InterPro" id="IPR008258">
    <property type="entry name" value="Transglycosylase_SLT_dom_1"/>
</dbReference>
<comment type="caution">
    <text evidence="3">The sequence shown here is derived from an EMBL/GenBank/DDBJ whole genome shotgun (WGS) entry which is preliminary data.</text>
</comment>
<evidence type="ECO:0000313" key="3">
    <source>
        <dbReference type="EMBL" id="MBB2921290.1"/>
    </source>
</evidence>
<feature type="region of interest" description="Disordered" evidence="1">
    <location>
        <begin position="207"/>
        <end position="229"/>
    </location>
</feature>
<dbReference type="Proteomes" id="UP000518206">
    <property type="component" value="Unassembled WGS sequence"/>
</dbReference>
<evidence type="ECO:0000313" key="4">
    <source>
        <dbReference type="Proteomes" id="UP000518206"/>
    </source>
</evidence>
<accession>A0A7W4UCT0</accession>
<organism evidence="3 4">
    <name type="scientific">Cellulomonas cellasea</name>
    <dbReference type="NCBI Taxonomy" id="43670"/>
    <lineage>
        <taxon>Bacteria</taxon>
        <taxon>Bacillati</taxon>
        <taxon>Actinomycetota</taxon>
        <taxon>Actinomycetes</taxon>
        <taxon>Micrococcales</taxon>
        <taxon>Cellulomonadaceae</taxon>
        <taxon>Cellulomonas</taxon>
    </lineage>
</organism>
<dbReference type="PROSITE" id="PS51257">
    <property type="entry name" value="PROKAR_LIPOPROTEIN"/>
    <property type="match status" value="1"/>
</dbReference>
<dbReference type="RefSeq" id="WP_183294333.1">
    <property type="nucleotide sequence ID" value="NZ_JACHVX010000001.1"/>
</dbReference>
<feature type="domain" description="Transglycosylase SLT" evidence="2">
    <location>
        <begin position="63"/>
        <end position="182"/>
    </location>
</feature>
<reference evidence="3 4" key="2">
    <citation type="submission" date="2020-08" db="EMBL/GenBank/DDBJ databases">
        <authorList>
            <person name="Partida-Martinez L."/>
            <person name="Huntemann M."/>
            <person name="Clum A."/>
            <person name="Wang J."/>
            <person name="Palaniappan K."/>
            <person name="Ritter S."/>
            <person name="Chen I.-M."/>
            <person name="Stamatis D."/>
            <person name="Reddy T."/>
            <person name="O'Malley R."/>
            <person name="Daum C."/>
            <person name="Shapiro N."/>
            <person name="Ivanova N."/>
            <person name="Kyrpides N."/>
            <person name="Woyke T."/>
        </authorList>
    </citation>
    <scope>NUCLEOTIDE SEQUENCE [LARGE SCALE GENOMIC DNA]</scope>
    <source>
        <strain evidence="3 4">RAS26</strain>
    </source>
</reference>
<dbReference type="SUPFAM" id="SSF53955">
    <property type="entry name" value="Lysozyme-like"/>
    <property type="match status" value="1"/>
</dbReference>
<dbReference type="Gene3D" id="1.10.530.10">
    <property type="match status" value="1"/>
</dbReference>
<name>A0A7W4UCT0_9CELL</name>
<gene>
    <name evidence="3" type="ORF">FHR80_000184</name>
</gene>
<dbReference type="AlphaFoldDB" id="A0A7W4UCT0"/>
<reference evidence="3 4" key="1">
    <citation type="submission" date="2020-08" db="EMBL/GenBank/DDBJ databases">
        <title>The Agave Microbiome: Exploring the role of microbial communities in plant adaptations to desert environments.</title>
        <authorList>
            <person name="Partida-Martinez L.P."/>
        </authorList>
    </citation>
    <scope>NUCLEOTIDE SEQUENCE [LARGE SCALE GENOMIC DNA]</scope>
    <source>
        <strain evidence="3 4">RAS26</strain>
    </source>
</reference>
<sequence length="409" mass="42078">MIKTAVGLGGLGALALPVVAMLAALSVGGSALACVETSAGGPLTDDAPVPAHARAWVREAKAACPDLPEPWIAAVMAQESGFRPDAYADDSNGGTWGLFQMNASIWANAYGHPWSADLNAEGTWDVKDGTIHARVGGQYLCDRLAGVREIRAAHPDWASSALPVLDALIIAHNAGESRLRTYPRIPTVTQGFLHNVHERVAAWTAETEAGTGSELPEGAAGATTASAPAPTTRGAGCLPDLGGSSQVAIPPGTPHDVAAAVRTALAYVGVPSGWRQLCDRLACRAYGYASSGYPTAKAHWNAMVASGHAHAGDMCPPLGSFVFWNTGRPAGHVSVVVHADPGCDPTLTLVTANEVFDSATGNNGGVYQLSLAQLNAGYLRSTGYLGWSDPVCQGALLPEGTTHPAPSGR</sequence>